<dbReference type="SUPFAM" id="SSF57196">
    <property type="entry name" value="EGF/Laminin"/>
    <property type="match status" value="1"/>
</dbReference>
<dbReference type="InterPro" id="IPR000152">
    <property type="entry name" value="EGF-type_Asp/Asn_hydroxyl_site"/>
</dbReference>
<dbReference type="InterPro" id="IPR001881">
    <property type="entry name" value="EGF-like_Ca-bd_dom"/>
</dbReference>
<protein>
    <recommendedName>
        <fullName evidence="16">EGF-like domain-containing protein</fullName>
    </recommendedName>
</protein>
<feature type="disulfide bond" evidence="13">
    <location>
        <begin position="301"/>
        <end position="316"/>
    </location>
</feature>
<dbReference type="InterPro" id="IPR000033">
    <property type="entry name" value="LDLR_classB_rpt"/>
</dbReference>
<evidence type="ECO:0000256" key="6">
    <source>
        <dbReference type="ARBA" id="ARBA00022737"/>
    </source>
</evidence>
<dbReference type="PANTHER" id="PTHR22722">
    <property type="entry name" value="LOW-DENSITY LIPOPROTEIN RECEPTOR-RELATED PROTEIN 2-RELATED"/>
    <property type="match status" value="1"/>
</dbReference>
<dbReference type="InterPro" id="IPR051221">
    <property type="entry name" value="LDLR-related"/>
</dbReference>
<keyword evidence="3 12" id="KW-0245">EGF-like domain</keyword>
<feature type="disulfide bond" evidence="13">
    <location>
        <begin position="345"/>
        <end position="360"/>
    </location>
</feature>
<dbReference type="Pfam" id="PF00057">
    <property type="entry name" value="Ldl_recept_a"/>
    <property type="match status" value="7"/>
</dbReference>
<dbReference type="InterPro" id="IPR049883">
    <property type="entry name" value="NOTCH1_EGF-like"/>
</dbReference>
<feature type="transmembrane region" description="Helical" evidence="15">
    <location>
        <begin position="921"/>
        <end position="943"/>
    </location>
</feature>
<dbReference type="InterPro" id="IPR036055">
    <property type="entry name" value="LDL_receptor-like_sf"/>
</dbReference>
<keyword evidence="8 15" id="KW-0472">Membrane</keyword>
<feature type="disulfide bond" evidence="13">
    <location>
        <begin position="282"/>
        <end position="294"/>
    </location>
</feature>
<comment type="caution">
    <text evidence="12">Lacks conserved residue(s) required for the propagation of feature annotation.</text>
</comment>
<dbReference type="CDD" id="cd00112">
    <property type="entry name" value="LDLa"/>
    <property type="match status" value="7"/>
</dbReference>
<evidence type="ECO:0000256" key="10">
    <source>
        <dbReference type="ARBA" id="ARBA00023170"/>
    </source>
</evidence>
<dbReference type="InterPro" id="IPR002172">
    <property type="entry name" value="LDrepeatLR_classA_rpt"/>
</dbReference>
<keyword evidence="9 12" id="KW-1015">Disulfide bond</keyword>
<dbReference type="Gene3D" id="4.10.400.10">
    <property type="entry name" value="Low-density Lipoprotein Receptor"/>
    <property type="match status" value="7"/>
</dbReference>
<dbReference type="PROSITE" id="PS50026">
    <property type="entry name" value="EGF_3"/>
    <property type="match status" value="1"/>
</dbReference>
<keyword evidence="5 15" id="KW-0812">Transmembrane</keyword>
<evidence type="ECO:0000256" key="2">
    <source>
        <dbReference type="ARBA" id="ARBA00004308"/>
    </source>
</evidence>
<dbReference type="InterPro" id="IPR000742">
    <property type="entry name" value="EGF"/>
</dbReference>
<dbReference type="SUPFAM" id="SSF63825">
    <property type="entry name" value="YWTD domain"/>
    <property type="match status" value="1"/>
</dbReference>
<dbReference type="PROSITE" id="PS01187">
    <property type="entry name" value="EGF_CA"/>
    <property type="match status" value="1"/>
</dbReference>
<evidence type="ECO:0000256" key="4">
    <source>
        <dbReference type="ARBA" id="ARBA00022583"/>
    </source>
</evidence>
<evidence type="ECO:0000256" key="11">
    <source>
        <dbReference type="ARBA" id="ARBA00023180"/>
    </source>
</evidence>
<evidence type="ECO:0000256" key="8">
    <source>
        <dbReference type="ARBA" id="ARBA00023136"/>
    </source>
</evidence>
<evidence type="ECO:0000313" key="18">
    <source>
        <dbReference type="Proteomes" id="UP001303046"/>
    </source>
</evidence>
<dbReference type="PROSITE" id="PS50068">
    <property type="entry name" value="LDLRA_2"/>
    <property type="match status" value="7"/>
</dbReference>
<feature type="repeat" description="LDL-receptor class B" evidence="14">
    <location>
        <begin position="723"/>
        <end position="767"/>
    </location>
</feature>
<feature type="disulfide bond" evidence="13">
    <location>
        <begin position="218"/>
        <end position="233"/>
    </location>
</feature>
<comment type="caution">
    <text evidence="17">The sequence shown here is derived from an EMBL/GenBank/DDBJ whole genome shotgun (WGS) entry which is preliminary data.</text>
</comment>
<dbReference type="PANTHER" id="PTHR22722:SF14">
    <property type="entry name" value="MEGALIN, ISOFORM A"/>
    <property type="match status" value="1"/>
</dbReference>
<keyword evidence="18" id="KW-1185">Reference proteome</keyword>
<evidence type="ECO:0000256" key="3">
    <source>
        <dbReference type="ARBA" id="ARBA00022536"/>
    </source>
</evidence>
<keyword evidence="7 15" id="KW-1133">Transmembrane helix</keyword>
<evidence type="ECO:0000256" key="7">
    <source>
        <dbReference type="ARBA" id="ARBA00022989"/>
    </source>
</evidence>
<dbReference type="Pfam" id="PF07645">
    <property type="entry name" value="EGF_CA"/>
    <property type="match status" value="1"/>
</dbReference>
<comment type="subcellular location">
    <subcellularLocation>
        <location evidence="2">Endomembrane system</location>
    </subcellularLocation>
    <subcellularLocation>
        <location evidence="1">Membrane</location>
        <topology evidence="1">Single-pass membrane protein</topology>
    </subcellularLocation>
</comment>
<dbReference type="InterPro" id="IPR018097">
    <property type="entry name" value="EGF_Ca-bd_CS"/>
</dbReference>
<keyword evidence="4" id="KW-0254">Endocytosis</keyword>
<feature type="disulfide bond" evidence="12">
    <location>
        <begin position="536"/>
        <end position="546"/>
    </location>
</feature>
<evidence type="ECO:0000256" key="12">
    <source>
        <dbReference type="PROSITE-ProRule" id="PRU00076"/>
    </source>
</evidence>
<feature type="disulfide bond" evidence="13">
    <location>
        <begin position="389"/>
        <end position="404"/>
    </location>
</feature>
<evidence type="ECO:0000256" key="1">
    <source>
        <dbReference type="ARBA" id="ARBA00004167"/>
    </source>
</evidence>
<feature type="disulfide bond" evidence="13">
    <location>
        <begin position="158"/>
        <end position="176"/>
    </location>
</feature>
<dbReference type="PROSITE" id="PS51120">
    <property type="entry name" value="LDLRB"/>
    <property type="match status" value="3"/>
</dbReference>
<evidence type="ECO:0000256" key="13">
    <source>
        <dbReference type="PROSITE-ProRule" id="PRU00124"/>
    </source>
</evidence>
<dbReference type="InterPro" id="IPR011042">
    <property type="entry name" value="6-blade_b-propeller_TolB-like"/>
</dbReference>
<dbReference type="SMART" id="SM00179">
    <property type="entry name" value="EGF_CA"/>
    <property type="match status" value="1"/>
</dbReference>
<feature type="disulfide bond" evidence="13">
    <location>
        <begin position="170"/>
        <end position="185"/>
    </location>
</feature>
<dbReference type="SMART" id="SM00135">
    <property type="entry name" value="LY"/>
    <property type="match status" value="5"/>
</dbReference>
<accession>A0ABR1CFD5</accession>
<dbReference type="Gene3D" id="2.10.25.10">
    <property type="entry name" value="Laminin"/>
    <property type="match status" value="1"/>
</dbReference>
<dbReference type="InterPro" id="IPR023415">
    <property type="entry name" value="LDLR_class-A_CS"/>
</dbReference>
<dbReference type="SUPFAM" id="SSF57424">
    <property type="entry name" value="LDL receptor-like module"/>
    <property type="match status" value="7"/>
</dbReference>
<dbReference type="PROSITE" id="PS00010">
    <property type="entry name" value="ASX_HYDROXYL"/>
    <property type="match status" value="1"/>
</dbReference>
<feature type="disulfide bond" evidence="13">
    <location>
        <begin position="289"/>
        <end position="307"/>
    </location>
</feature>
<evidence type="ECO:0000256" key="15">
    <source>
        <dbReference type="SAM" id="Phobius"/>
    </source>
</evidence>
<organism evidence="17 18">
    <name type="scientific">Necator americanus</name>
    <name type="common">Human hookworm</name>
    <dbReference type="NCBI Taxonomy" id="51031"/>
    <lineage>
        <taxon>Eukaryota</taxon>
        <taxon>Metazoa</taxon>
        <taxon>Ecdysozoa</taxon>
        <taxon>Nematoda</taxon>
        <taxon>Chromadorea</taxon>
        <taxon>Rhabditida</taxon>
        <taxon>Rhabditina</taxon>
        <taxon>Rhabditomorpha</taxon>
        <taxon>Strongyloidea</taxon>
        <taxon>Ancylostomatidae</taxon>
        <taxon>Bunostominae</taxon>
        <taxon>Necator</taxon>
    </lineage>
</organism>
<name>A0ABR1CFD5_NECAM</name>
<dbReference type="Gene3D" id="2.120.10.30">
    <property type="entry name" value="TolB, C-terminal domain"/>
    <property type="match status" value="1"/>
</dbReference>
<evidence type="ECO:0000256" key="14">
    <source>
        <dbReference type="PROSITE-ProRule" id="PRU00461"/>
    </source>
</evidence>
<evidence type="ECO:0000256" key="9">
    <source>
        <dbReference type="ARBA" id="ARBA00023157"/>
    </source>
</evidence>
<dbReference type="Proteomes" id="UP001303046">
    <property type="component" value="Unassembled WGS sequence"/>
</dbReference>
<feature type="repeat" description="LDL-receptor class B" evidence="14">
    <location>
        <begin position="680"/>
        <end position="722"/>
    </location>
</feature>
<reference evidence="17 18" key="1">
    <citation type="submission" date="2023-08" db="EMBL/GenBank/DDBJ databases">
        <title>A Necator americanus chromosomal reference genome.</title>
        <authorList>
            <person name="Ilik V."/>
            <person name="Petrzelkova K.J."/>
            <person name="Pardy F."/>
            <person name="Fuh T."/>
            <person name="Niatou-Singa F.S."/>
            <person name="Gouil Q."/>
            <person name="Baker L."/>
            <person name="Ritchie M.E."/>
            <person name="Jex A.R."/>
            <person name="Gazzola D."/>
            <person name="Li H."/>
            <person name="Toshio Fujiwara R."/>
            <person name="Zhan B."/>
            <person name="Aroian R.V."/>
            <person name="Pafco B."/>
            <person name="Schwarz E.M."/>
        </authorList>
    </citation>
    <scope>NUCLEOTIDE SEQUENCE [LARGE SCALE GENOMIC DNA]</scope>
    <source>
        <strain evidence="17 18">Aroian</strain>
        <tissue evidence="17">Whole animal</tissue>
    </source>
</reference>
<evidence type="ECO:0000256" key="5">
    <source>
        <dbReference type="ARBA" id="ARBA00022692"/>
    </source>
</evidence>
<keyword evidence="6" id="KW-0677">Repeat</keyword>
<dbReference type="EMBL" id="JAVFWL010000002">
    <property type="protein sequence ID" value="KAK6735926.1"/>
    <property type="molecule type" value="Genomic_DNA"/>
</dbReference>
<evidence type="ECO:0000313" key="17">
    <source>
        <dbReference type="EMBL" id="KAK6735926.1"/>
    </source>
</evidence>
<gene>
    <name evidence="17" type="primary">Necator_chrII.g6700</name>
    <name evidence="17" type="ORF">RB195_018907</name>
</gene>
<feature type="domain" description="EGF-like" evidence="16">
    <location>
        <begin position="532"/>
        <end position="567"/>
    </location>
</feature>
<feature type="disulfide bond" evidence="13">
    <location>
        <begin position="430"/>
        <end position="445"/>
    </location>
</feature>
<dbReference type="Pfam" id="PF00058">
    <property type="entry name" value="Ldl_recept_b"/>
    <property type="match status" value="3"/>
</dbReference>
<dbReference type="SMART" id="SM00192">
    <property type="entry name" value="LDLa"/>
    <property type="match status" value="7"/>
</dbReference>
<feature type="disulfide bond" evidence="13">
    <location>
        <begin position="262"/>
        <end position="277"/>
    </location>
</feature>
<keyword evidence="11" id="KW-0325">Glycoprotein</keyword>
<evidence type="ECO:0000259" key="16">
    <source>
        <dbReference type="PROSITE" id="PS50026"/>
    </source>
</evidence>
<keyword evidence="10" id="KW-0675">Receptor</keyword>
<proteinExistence type="predicted"/>
<feature type="repeat" description="LDL-receptor class B" evidence="14">
    <location>
        <begin position="768"/>
        <end position="812"/>
    </location>
</feature>
<sequence>MARTQVPLVFSARFYTSSGRSVTDPVCTKPITRSQLPDGSLMDVLRKEHFDIADCVVDQRDGASANSDTHDGGVDGYFSICFGSASAVEGQHTEGDCRSVRSFEFSLDFFCGSEASVECSNLHSSTGHWRSADGGVNGLLSGTHRRSLACVGNETFACNDGRCIPKSWRCDGDVDCKNEEDEKNCSTTCGPEEFHCAKEQPAPAFKTAQMCIPSRWVCDGEFDCEDRSDERDCPDVKCNENQFTCSEFDGQFKLCIPKSWQCDGQKDCASGADEENCEKRKCEDTDFQCANGICIFKNWKCDGEDDCGDRSDEKNCTQTPQQICDSKRMFKCLTSDGCISKDWVCDGEADCFDHSDERNCTETPHECAHPETEFACASGRYCINRLWYCDGEEDCPDGSDERNCASARECVKGERRCPSSNLCISETQWCNGVEDCPDGSDELHCPTNGTVESCDKDTQFSCPTDPPICVKYKDLCLERGHNDCGDDITCAKNLSICTEKSDYCDCHKSYAKNVRICHCRAGFRAVNEKCEDINECEQPGTCDQICENTPGSYVCRCHHGYKLSRSQNSTVPNRCRALGGDPLLLLSNRATIRQFDLVTNVHIPLIQSPGSAVAMDFHLENGTLVWSDIALQKILMCKIGNDSVHHHLAVREKCADGEQSILLDSDVHTPDGLAVDWVHNLLFWTDGGLDQVNVMDLTTRRKRTLFSDGLEEPRAIAVDPEMGLIFWTDWGKEARIERAGMDGQHRTVIVKGERVKWPNGLALDYIDKRVYWADAKVKSIFSCDYWGRDIKIILHSHQYLRHPFSIAVFEDRIYYTDWEHDGVITINKFTGGEMRTVMQKVSTPMTVRIYHRLAQPPLPNKCINSGCDQMCLPRAVYRKKERALETVWHDRPFACMCEGNTPTDLIECAIDIASGGTGRGFSLSTMLFFLMLSIFAVMGVLYYRKRHSPGAFTALNFDNPIYRRTTEPDMDDPFRDPFNDNNAIQDQRNVSLVLAHPEDNVHNSMIEPMDRPVTT</sequence>
<dbReference type="PRINTS" id="PR00261">
    <property type="entry name" value="LDLRECEPTOR"/>
</dbReference>
<dbReference type="SMART" id="SM00181">
    <property type="entry name" value="EGF"/>
    <property type="match status" value="2"/>
</dbReference>
<dbReference type="PROSITE" id="PS01209">
    <property type="entry name" value="LDLRA_1"/>
    <property type="match status" value="5"/>
</dbReference>